<evidence type="ECO:0000256" key="1">
    <source>
        <dbReference type="SAM" id="MobiDB-lite"/>
    </source>
</evidence>
<comment type="caution">
    <text evidence="2">The sequence shown here is derived from an EMBL/GenBank/DDBJ whole genome shotgun (WGS) entry which is preliminary data.</text>
</comment>
<dbReference type="HOGENOM" id="CLU_2484844_0_0_1"/>
<evidence type="ECO:0000313" key="2">
    <source>
        <dbReference type="EMBL" id="KFX48113.1"/>
    </source>
</evidence>
<name>A0A093XS85_TALMA</name>
<reference evidence="2" key="1">
    <citation type="journal article" date="2014" name="PLoS Genet.">
        <title>Signature Gene Expression Reveals Novel Clues to the Molecular Mechanisms of Dimorphic Transition in Penicillium marneffei.</title>
        <authorList>
            <person name="Yang E."/>
            <person name="Wang G."/>
            <person name="Cai J."/>
            <person name="Woo P.C."/>
            <person name="Lau S.K."/>
            <person name="Yuen K.-Y."/>
            <person name="Chow W.-N."/>
            <person name="Lin X."/>
        </authorList>
    </citation>
    <scope>NUCLEOTIDE SEQUENCE [LARGE SCALE GENOMIC DNA]</scope>
    <source>
        <strain evidence="2">PM1</strain>
    </source>
</reference>
<dbReference type="EMBL" id="JPOX01000013">
    <property type="protein sequence ID" value="KFX48113.1"/>
    <property type="molecule type" value="Genomic_DNA"/>
</dbReference>
<sequence length="87" mass="9845">MPSPQTALAANGAFESRAFRRRLSYLCEQWTRRSYPQDLFSTIHDVTIFAWGIVGIDRPLEQYRRGQLSGDALPPDGIPIGKPQPEE</sequence>
<feature type="region of interest" description="Disordered" evidence="1">
    <location>
        <begin position="67"/>
        <end position="87"/>
    </location>
</feature>
<dbReference type="AlphaFoldDB" id="A0A093XS85"/>
<accession>A0A093XS85</accession>
<proteinExistence type="predicted"/>
<organism evidence="2">
    <name type="scientific">Talaromyces marneffei PM1</name>
    <dbReference type="NCBI Taxonomy" id="1077442"/>
    <lineage>
        <taxon>Eukaryota</taxon>
        <taxon>Fungi</taxon>
        <taxon>Dikarya</taxon>
        <taxon>Ascomycota</taxon>
        <taxon>Pezizomycotina</taxon>
        <taxon>Eurotiomycetes</taxon>
        <taxon>Eurotiomycetidae</taxon>
        <taxon>Eurotiales</taxon>
        <taxon>Trichocomaceae</taxon>
        <taxon>Talaromyces</taxon>
        <taxon>Talaromyces sect. Talaromyces</taxon>
    </lineage>
</organism>
<protein>
    <submittedName>
        <fullName evidence="2">Uncharacterized protein</fullName>
    </submittedName>
</protein>
<gene>
    <name evidence="2" type="ORF">GQ26_0131820</name>
</gene>